<accession>A0A1I2KDA1</accession>
<gene>
    <name evidence="16" type="ORF">SAMN04488120_11422</name>
</gene>
<comment type="catalytic activity">
    <reaction evidence="1">
        <text>ATP + protein L-histidine = ADP + protein N-phospho-L-histidine.</text>
        <dbReference type="EC" id="2.7.13.3"/>
    </reaction>
</comment>
<evidence type="ECO:0000259" key="15">
    <source>
        <dbReference type="PROSITE" id="PS50109"/>
    </source>
</evidence>
<organism evidence="16 17">
    <name type="scientific">Fontimonas thermophila</name>
    <dbReference type="NCBI Taxonomy" id="1076937"/>
    <lineage>
        <taxon>Bacteria</taxon>
        <taxon>Pseudomonadati</taxon>
        <taxon>Pseudomonadota</taxon>
        <taxon>Gammaproteobacteria</taxon>
        <taxon>Nevskiales</taxon>
        <taxon>Nevskiaceae</taxon>
        <taxon>Fontimonas</taxon>
    </lineage>
</organism>
<dbReference type="SMART" id="SM00388">
    <property type="entry name" value="HisKA"/>
    <property type="match status" value="1"/>
</dbReference>
<keyword evidence="9 16" id="KW-0418">Kinase</keyword>
<evidence type="ECO:0000256" key="2">
    <source>
        <dbReference type="ARBA" id="ARBA00004429"/>
    </source>
</evidence>
<reference evidence="16 17" key="1">
    <citation type="submission" date="2016-10" db="EMBL/GenBank/DDBJ databases">
        <authorList>
            <person name="de Groot N.N."/>
        </authorList>
    </citation>
    <scope>NUCLEOTIDE SEQUENCE [LARGE SCALE GENOMIC DNA]</scope>
    <source>
        <strain evidence="16 17">DSM 23609</strain>
    </source>
</reference>
<evidence type="ECO:0000313" key="16">
    <source>
        <dbReference type="EMBL" id="SFF62916.1"/>
    </source>
</evidence>
<dbReference type="InterPro" id="IPR004358">
    <property type="entry name" value="Sig_transdc_His_kin-like_C"/>
</dbReference>
<evidence type="ECO:0000256" key="9">
    <source>
        <dbReference type="ARBA" id="ARBA00022777"/>
    </source>
</evidence>
<keyword evidence="4" id="KW-1003">Cell membrane</keyword>
<dbReference type="InterPro" id="IPR005467">
    <property type="entry name" value="His_kinase_dom"/>
</dbReference>
<dbReference type="GO" id="GO:0000155">
    <property type="term" value="F:phosphorelay sensor kinase activity"/>
    <property type="evidence" value="ECO:0007669"/>
    <property type="project" value="InterPro"/>
</dbReference>
<sequence>MSLRILIGLLVAAAVVMVPATNALLLRWWPPPDFAVHLRPCDTQRSEDGPCVRADVLARHTLRLPAPAADRRDGDPAADAGRQWHGAAPQAGGLIGPLPPPHTMAGSPPGGVEPFVRTVRFGGADAGPVRRHFLMINLISLIVVVGAAVVLMSLMLSRPFRALLDAIGDIERGAVPPAWAFSGPVEFQRVGRALERLGRQLRSNVQERELMLAGLSHDLRSPLARIQAALELRAADGEDWSETLNDVREIDHIVGQCIDFARDGQDEPVQQASLDGIVAAALGASAGPDLRLELAAPQPLPVRVCALRRALLNLVDNARVHGQPPIVVRTYVQGGTAVLAVEDGGEGIAPEAWDRLRRPFARASSARSPRGCGLGLAIVQRVADMHDGSLQLHPRSAQQRFAIALHLPLASRSEAERSRQR</sequence>
<keyword evidence="7" id="KW-0808">Transferase</keyword>
<evidence type="ECO:0000256" key="1">
    <source>
        <dbReference type="ARBA" id="ARBA00000085"/>
    </source>
</evidence>
<dbReference type="CDD" id="cd00082">
    <property type="entry name" value="HisKA"/>
    <property type="match status" value="1"/>
</dbReference>
<dbReference type="AlphaFoldDB" id="A0A1I2KDA1"/>
<keyword evidence="12 14" id="KW-0472">Membrane</keyword>
<dbReference type="InterPro" id="IPR003594">
    <property type="entry name" value="HATPase_dom"/>
</dbReference>
<feature type="domain" description="Histidine kinase" evidence="15">
    <location>
        <begin position="214"/>
        <end position="411"/>
    </location>
</feature>
<keyword evidence="6" id="KW-0597">Phosphoprotein</keyword>
<dbReference type="Pfam" id="PF00512">
    <property type="entry name" value="HisKA"/>
    <property type="match status" value="1"/>
</dbReference>
<keyword evidence="8 14" id="KW-0812">Transmembrane</keyword>
<dbReference type="PRINTS" id="PR00344">
    <property type="entry name" value="BCTRLSENSOR"/>
</dbReference>
<dbReference type="PROSITE" id="PS50109">
    <property type="entry name" value="HIS_KIN"/>
    <property type="match status" value="1"/>
</dbReference>
<evidence type="ECO:0000313" key="17">
    <source>
        <dbReference type="Proteomes" id="UP000199771"/>
    </source>
</evidence>
<dbReference type="OrthoDB" id="9804645at2"/>
<keyword evidence="5" id="KW-0997">Cell inner membrane</keyword>
<name>A0A1I2KDA1_9GAMM</name>
<dbReference type="Pfam" id="PF02518">
    <property type="entry name" value="HATPase_c"/>
    <property type="match status" value="1"/>
</dbReference>
<evidence type="ECO:0000256" key="11">
    <source>
        <dbReference type="ARBA" id="ARBA00023012"/>
    </source>
</evidence>
<keyword evidence="17" id="KW-1185">Reference proteome</keyword>
<evidence type="ECO:0000256" key="10">
    <source>
        <dbReference type="ARBA" id="ARBA00022989"/>
    </source>
</evidence>
<dbReference type="SMART" id="SM00387">
    <property type="entry name" value="HATPase_c"/>
    <property type="match status" value="1"/>
</dbReference>
<dbReference type="InterPro" id="IPR036890">
    <property type="entry name" value="HATPase_C_sf"/>
</dbReference>
<dbReference type="InterPro" id="IPR003661">
    <property type="entry name" value="HisK_dim/P_dom"/>
</dbReference>
<keyword evidence="11" id="KW-0902">Two-component regulatory system</keyword>
<dbReference type="SUPFAM" id="SSF55874">
    <property type="entry name" value="ATPase domain of HSP90 chaperone/DNA topoisomerase II/histidine kinase"/>
    <property type="match status" value="1"/>
</dbReference>
<dbReference type="Gene3D" id="1.10.287.130">
    <property type="match status" value="1"/>
</dbReference>
<evidence type="ECO:0000256" key="8">
    <source>
        <dbReference type="ARBA" id="ARBA00022692"/>
    </source>
</evidence>
<dbReference type="InterPro" id="IPR036097">
    <property type="entry name" value="HisK_dim/P_sf"/>
</dbReference>
<dbReference type="Gene3D" id="3.30.565.10">
    <property type="entry name" value="Histidine kinase-like ATPase, C-terminal domain"/>
    <property type="match status" value="1"/>
</dbReference>
<feature type="region of interest" description="Disordered" evidence="13">
    <location>
        <begin position="91"/>
        <end position="110"/>
    </location>
</feature>
<comment type="subcellular location">
    <subcellularLocation>
        <location evidence="2">Cell inner membrane</location>
        <topology evidence="2">Multi-pass membrane protein</topology>
    </subcellularLocation>
</comment>
<keyword evidence="10 14" id="KW-1133">Transmembrane helix</keyword>
<dbReference type="EMBL" id="FOOC01000014">
    <property type="protein sequence ID" value="SFF62916.1"/>
    <property type="molecule type" value="Genomic_DNA"/>
</dbReference>
<evidence type="ECO:0000256" key="4">
    <source>
        <dbReference type="ARBA" id="ARBA00022475"/>
    </source>
</evidence>
<evidence type="ECO:0000256" key="12">
    <source>
        <dbReference type="ARBA" id="ARBA00023136"/>
    </source>
</evidence>
<proteinExistence type="predicted"/>
<evidence type="ECO:0000256" key="13">
    <source>
        <dbReference type="SAM" id="MobiDB-lite"/>
    </source>
</evidence>
<evidence type="ECO:0000256" key="7">
    <source>
        <dbReference type="ARBA" id="ARBA00022679"/>
    </source>
</evidence>
<dbReference type="Proteomes" id="UP000199771">
    <property type="component" value="Unassembled WGS sequence"/>
</dbReference>
<evidence type="ECO:0000256" key="14">
    <source>
        <dbReference type="SAM" id="Phobius"/>
    </source>
</evidence>
<dbReference type="RefSeq" id="WP_091535273.1">
    <property type="nucleotide sequence ID" value="NZ_FOOC01000014.1"/>
</dbReference>
<dbReference type="SUPFAM" id="SSF47384">
    <property type="entry name" value="Homodimeric domain of signal transducing histidine kinase"/>
    <property type="match status" value="1"/>
</dbReference>
<protein>
    <recommendedName>
        <fullName evidence="3">histidine kinase</fullName>
        <ecNumber evidence="3">2.7.13.3</ecNumber>
    </recommendedName>
</protein>
<dbReference type="PANTHER" id="PTHR44936">
    <property type="entry name" value="SENSOR PROTEIN CREC"/>
    <property type="match status" value="1"/>
</dbReference>
<evidence type="ECO:0000256" key="5">
    <source>
        <dbReference type="ARBA" id="ARBA00022519"/>
    </source>
</evidence>
<dbReference type="GO" id="GO:0005886">
    <property type="term" value="C:plasma membrane"/>
    <property type="evidence" value="ECO:0007669"/>
    <property type="project" value="UniProtKB-SubCell"/>
</dbReference>
<evidence type="ECO:0000256" key="3">
    <source>
        <dbReference type="ARBA" id="ARBA00012438"/>
    </source>
</evidence>
<evidence type="ECO:0000256" key="6">
    <source>
        <dbReference type="ARBA" id="ARBA00022553"/>
    </source>
</evidence>
<dbReference type="InterPro" id="IPR050980">
    <property type="entry name" value="2C_sensor_his_kinase"/>
</dbReference>
<dbReference type="PANTHER" id="PTHR44936:SF5">
    <property type="entry name" value="SENSOR HISTIDINE KINASE ENVZ"/>
    <property type="match status" value="1"/>
</dbReference>
<dbReference type="EC" id="2.7.13.3" evidence="3"/>
<feature type="transmembrane region" description="Helical" evidence="14">
    <location>
        <begin position="133"/>
        <end position="156"/>
    </location>
</feature>
<dbReference type="STRING" id="1076937.SAMN04488120_11422"/>